<evidence type="ECO:0000256" key="1">
    <source>
        <dbReference type="SAM" id="MobiDB-lite"/>
    </source>
</evidence>
<feature type="region of interest" description="Disordered" evidence="1">
    <location>
        <begin position="1"/>
        <end position="23"/>
    </location>
</feature>
<protein>
    <submittedName>
        <fullName evidence="3">MBL fold metallo-hydrolase</fullName>
    </submittedName>
</protein>
<dbReference type="SMART" id="SM00849">
    <property type="entry name" value="Lactamase_B"/>
    <property type="match status" value="1"/>
</dbReference>
<dbReference type="InterPro" id="IPR001279">
    <property type="entry name" value="Metallo-B-lactamas"/>
</dbReference>
<keyword evidence="4" id="KW-1185">Reference proteome</keyword>
<gene>
    <name evidence="3" type="ORF">GCM10009749_11370</name>
</gene>
<dbReference type="SUPFAM" id="SSF56281">
    <property type="entry name" value="Metallo-hydrolase/oxidoreductase"/>
    <property type="match status" value="1"/>
</dbReference>
<dbReference type="PANTHER" id="PTHR23131">
    <property type="entry name" value="ENDORIBONUCLEASE LACTB2"/>
    <property type="match status" value="1"/>
</dbReference>
<name>A0ABN2M036_9MICO</name>
<dbReference type="EMBL" id="BAAANJ010000004">
    <property type="protein sequence ID" value="GAA1804975.1"/>
    <property type="molecule type" value="Genomic_DNA"/>
</dbReference>
<organism evidence="3 4">
    <name type="scientific">Agromyces neolithicus</name>
    <dbReference type="NCBI Taxonomy" id="269420"/>
    <lineage>
        <taxon>Bacteria</taxon>
        <taxon>Bacillati</taxon>
        <taxon>Actinomycetota</taxon>
        <taxon>Actinomycetes</taxon>
        <taxon>Micrococcales</taxon>
        <taxon>Microbacteriaceae</taxon>
        <taxon>Agromyces</taxon>
    </lineage>
</organism>
<dbReference type="Gene3D" id="1.10.10.10">
    <property type="entry name" value="Winged helix-like DNA-binding domain superfamily/Winged helix DNA-binding domain"/>
    <property type="match status" value="1"/>
</dbReference>
<sequence>MQFSLGPARRQRTGDGYTAGMSESELPGVQATTLARVMLAPNPGPMTLDGTNSFVLRAPGSPSVVVVVDPGPSDAGHLARLAGFGRVELVLVTHNHIDHTESLAEFARMTDAPVRAIDAALCIGGEPLVDGERIEAAGLAIEVVATPGHTADSVCFALPGDAPLGAADAAHGSVLTGDTILGRGTTIISDPDGALGPYLDSLERLRALGTHGPVVALTGHGPVLPDLAAICDAYLAHRAERLDQVRAALRRLGDDATTAQVTDAVYADADASVRFAAEASVRAQLKYLRGTA</sequence>
<dbReference type="CDD" id="cd16278">
    <property type="entry name" value="metallo-hydrolase-like_MBL-fold"/>
    <property type="match status" value="1"/>
</dbReference>
<dbReference type="InterPro" id="IPR050662">
    <property type="entry name" value="Sec-metab_biosynth-thioest"/>
</dbReference>
<dbReference type="PANTHER" id="PTHR23131:SF0">
    <property type="entry name" value="ENDORIBONUCLEASE LACTB2"/>
    <property type="match status" value="1"/>
</dbReference>
<accession>A0ABN2M036</accession>
<evidence type="ECO:0000313" key="3">
    <source>
        <dbReference type="EMBL" id="GAA1804975.1"/>
    </source>
</evidence>
<dbReference type="InterPro" id="IPR036866">
    <property type="entry name" value="RibonucZ/Hydroxyglut_hydro"/>
</dbReference>
<evidence type="ECO:0000313" key="4">
    <source>
        <dbReference type="Proteomes" id="UP001500002"/>
    </source>
</evidence>
<evidence type="ECO:0000259" key="2">
    <source>
        <dbReference type="SMART" id="SM00849"/>
    </source>
</evidence>
<dbReference type="Pfam" id="PF00753">
    <property type="entry name" value="Lactamase_B"/>
    <property type="match status" value="1"/>
</dbReference>
<dbReference type="Gene3D" id="3.60.15.10">
    <property type="entry name" value="Ribonuclease Z/Hydroxyacylglutathione hydrolase-like"/>
    <property type="match status" value="1"/>
</dbReference>
<reference evidence="3 4" key="1">
    <citation type="journal article" date="2019" name="Int. J. Syst. Evol. Microbiol.">
        <title>The Global Catalogue of Microorganisms (GCM) 10K type strain sequencing project: providing services to taxonomists for standard genome sequencing and annotation.</title>
        <authorList>
            <consortium name="The Broad Institute Genomics Platform"/>
            <consortium name="The Broad Institute Genome Sequencing Center for Infectious Disease"/>
            <person name="Wu L."/>
            <person name="Ma J."/>
        </authorList>
    </citation>
    <scope>NUCLEOTIDE SEQUENCE [LARGE SCALE GENOMIC DNA]</scope>
    <source>
        <strain evidence="3 4">JCM 14322</strain>
    </source>
</reference>
<feature type="domain" description="Metallo-beta-lactamase" evidence="2">
    <location>
        <begin position="50"/>
        <end position="220"/>
    </location>
</feature>
<comment type="caution">
    <text evidence="3">The sequence shown here is derived from an EMBL/GenBank/DDBJ whole genome shotgun (WGS) entry which is preliminary data.</text>
</comment>
<proteinExistence type="predicted"/>
<dbReference type="InterPro" id="IPR036388">
    <property type="entry name" value="WH-like_DNA-bd_sf"/>
</dbReference>
<dbReference type="Proteomes" id="UP001500002">
    <property type="component" value="Unassembled WGS sequence"/>
</dbReference>